<dbReference type="Proteomes" id="UP000326799">
    <property type="component" value="Unassembled WGS sequence"/>
</dbReference>
<dbReference type="SUPFAM" id="SSF57903">
    <property type="entry name" value="FYVE/PHD zinc finger"/>
    <property type="match status" value="1"/>
</dbReference>
<proteinExistence type="predicted"/>
<dbReference type="AlphaFoldDB" id="A0A5N6E6D8"/>
<evidence type="ECO:0000256" key="1">
    <source>
        <dbReference type="ARBA" id="ARBA00022723"/>
    </source>
</evidence>
<keyword evidence="3" id="KW-0862">Zinc</keyword>
<dbReference type="GO" id="GO:0008270">
    <property type="term" value="F:zinc ion binding"/>
    <property type="evidence" value="ECO:0007669"/>
    <property type="project" value="UniProtKB-KW"/>
</dbReference>
<dbReference type="EMBL" id="ML733816">
    <property type="protein sequence ID" value="KAB8212869.1"/>
    <property type="molecule type" value="Genomic_DNA"/>
</dbReference>
<feature type="compositionally biased region" description="Polar residues" evidence="5">
    <location>
        <begin position="260"/>
        <end position="283"/>
    </location>
</feature>
<dbReference type="InterPro" id="IPR019786">
    <property type="entry name" value="Zinc_finger_PHD-type_CS"/>
</dbReference>
<evidence type="ECO:0000313" key="7">
    <source>
        <dbReference type="EMBL" id="KAB8212869.1"/>
    </source>
</evidence>
<dbReference type="CDD" id="cd16448">
    <property type="entry name" value="RING-H2"/>
    <property type="match status" value="1"/>
</dbReference>
<evidence type="ECO:0000259" key="6">
    <source>
        <dbReference type="PROSITE" id="PS50089"/>
    </source>
</evidence>
<sequence>MSLRLEPSNWRWDPLERCGIARPSEHHTCIGTTMDGKPCRNKVSKKSRETASDRLEIVAMCSIDDYLVPKLHDLTRLLLCKQRHQDQATPLTEGWCRRLGLLRDETLEPVPARSAARQRGQEVTVAMVQEGQIPFHVSTTRPAVVSVPTAIGGTGNIVFRSFHKGRDISDVQCDICHERHDDTVYLNCEECTGEFHWECMQRWLHSLQADFSCPKCRGDCLFDGFHFAHRTAPARVAEESERTSTVPSTPELPPMDMTSGDPTPQLSAQSLTLGSSGRETTARANDPSPMDGVRRSVRTTRRPDYYVPS</sequence>
<feature type="domain" description="RING-type" evidence="6">
    <location>
        <begin position="173"/>
        <end position="217"/>
    </location>
</feature>
<keyword evidence="2 4" id="KW-0863">Zinc-finger</keyword>
<dbReference type="InterPro" id="IPR013083">
    <property type="entry name" value="Znf_RING/FYVE/PHD"/>
</dbReference>
<gene>
    <name evidence="7" type="ORF">BDV33DRAFT_101623</name>
</gene>
<dbReference type="InterPro" id="IPR001841">
    <property type="entry name" value="Znf_RING"/>
</dbReference>
<name>A0A5N6E6D8_9EURO</name>
<evidence type="ECO:0000256" key="4">
    <source>
        <dbReference type="PROSITE-ProRule" id="PRU00175"/>
    </source>
</evidence>
<evidence type="ECO:0000256" key="5">
    <source>
        <dbReference type="SAM" id="MobiDB-lite"/>
    </source>
</evidence>
<evidence type="ECO:0000313" key="8">
    <source>
        <dbReference type="Proteomes" id="UP000326799"/>
    </source>
</evidence>
<organism evidence="7 8">
    <name type="scientific">Aspergillus novoparasiticus</name>
    <dbReference type="NCBI Taxonomy" id="986946"/>
    <lineage>
        <taxon>Eukaryota</taxon>
        <taxon>Fungi</taxon>
        <taxon>Dikarya</taxon>
        <taxon>Ascomycota</taxon>
        <taxon>Pezizomycotina</taxon>
        <taxon>Eurotiomycetes</taxon>
        <taxon>Eurotiomycetidae</taxon>
        <taxon>Eurotiales</taxon>
        <taxon>Aspergillaceae</taxon>
        <taxon>Aspergillus</taxon>
        <taxon>Aspergillus subgen. Circumdati</taxon>
    </lineage>
</organism>
<dbReference type="Gene3D" id="3.30.40.10">
    <property type="entry name" value="Zinc/RING finger domain, C3HC4 (zinc finger)"/>
    <property type="match status" value="1"/>
</dbReference>
<keyword evidence="8" id="KW-1185">Reference proteome</keyword>
<dbReference type="InterPro" id="IPR011011">
    <property type="entry name" value="Znf_FYVE_PHD"/>
</dbReference>
<feature type="region of interest" description="Disordered" evidence="5">
    <location>
        <begin position="234"/>
        <end position="309"/>
    </location>
</feature>
<reference evidence="7 8" key="1">
    <citation type="submission" date="2019-04" db="EMBL/GenBank/DDBJ databases">
        <title>Fungal friends and foes A comparative genomics study of 23 Aspergillus species from section Flavi.</title>
        <authorList>
            <consortium name="DOE Joint Genome Institute"/>
            <person name="Kjaerbolling I."/>
            <person name="Vesth T.C."/>
            <person name="Frisvad J.C."/>
            <person name="Nybo J.L."/>
            <person name="Theobald S."/>
            <person name="Kildgaard S."/>
            <person name="Petersen T.I."/>
            <person name="Kuo A."/>
            <person name="Sato A."/>
            <person name="Lyhne E.K."/>
            <person name="Kogle M.E."/>
            <person name="Wiebenga A."/>
            <person name="Kun R.S."/>
            <person name="Lubbers R.J."/>
            <person name="Makela M.R."/>
            <person name="Barry K."/>
            <person name="Chovatia M."/>
            <person name="Clum A."/>
            <person name="Daum C."/>
            <person name="Haridas S."/>
            <person name="He G."/>
            <person name="LaButti K."/>
            <person name="Lipzen A."/>
            <person name="Mondo S."/>
            <person name="Pangilinan J."/>
            <person name="Riley R."/>
            <person name="Salamov A."/>
            <person name="Simmons B.A."/>
            <person name="Magnuson J.K."/>
            <person name="Henrissat B."/>
            <person name="Mortensen U.H."/>
            <person name="Larsen T.O."/>
            <person name="De vries R.P."/>
            <person name="Grigoriev I.V."/>
            <person name="Machida M."/>
            <person name="Baker S.E."/>
            <person name="Andersen M.R."/>
        </authorList>
    </citation>
    <scope>NUCLEOTIDE SEQUENCE [LARGE SCALE GENOMIC DNA]</scope>
    <source>
        <strain evidence="7 8">CBS 126849</strain>
    </source>
</reference>
<protein>
    <recommendedName>
        <fullName evidence="6">RING-type domain-containing protein</fullName>
    </recommendedName>
</protein>
<keyword evidence="1" id="KW-0479">Metal-binding</keyword>
<evidence type="ECO:0000256" key="2">
    <source>
        <dbReference type="ARBA" id="ARBA00022771"/>
    </source>
</evidence>
<dbReference type="PROSITE" id="PS50089">
    <property type="entry name" value="ZF_RING_2"/>
    <property type="match status" value="1"/>
</dbReference>
<evidence type="ECO:0000256" key="3">
    <source>
        <dbReference type="ARBA" id="ARBA00022833"/>
    </source>
</evidence>
<accession>A0A5N6E6D8</accession>
<dbReference type="PROSITE" id="PS01359">
    <property type="entry name" value="ZF_PHD_1"/>
    <property type="match status" value="1"/>
</dbReference>